<dbReference type="RefSeq" id="WP_353546659.1">
    <property type="nucleotide sequence ID" value="NZ_JAGKSB010000005.1"/>
</dbReference>
<feature type="chain" id="PRO_5035822941" evidence="1">
    <location>
        <begin position="21"/>
        <end position="261"/>
    </location>
</feature>
<evidence type="ECO:0000313" key="2">
    <source>
        <dbReference type="EMBL" id="MBP3943174.1"/>
    </source>
</evidence>
<dbReference type="Proteomes" id="UP000679691">
    <property type="component" value="Unassembled WGS sequence"/>
</dbReference>
<gene>
    <name evidence="2" type="ORF">J5U18_06290</name>
</gene>
<dbReference type="AlphaFoldDB" id="A0A8T4H8R6"/>
<evidence type="ECO:0000313" key="3">
    <source>
        <dbReference type="Proteomes" id="UP000679691"/>
    </source>
</evidence>
<dbReference type="Pfam" id="PF11306">
    <property type="entry name" value="DUF3108"/>
    <property type="match status" value="1"/>
</dbReference>
<keyword evidence="3" id="KW-1185">Reference proteome</keyword>
<proteinExistence type="predicted"/>
<reference evidence="2" key="1">
    <citation type="submission" date="2021-03" db="EMBL/GenBank/DDBJ databases">
        <authorList>
            <person name="Lu T."/>
            <person name="Wang Q."/>
            <person name="Han X."/>
        </authorList>
    </citation>
    <scope>NUCLEOTIDE SEQUENCE</scope>
    <source>
        <strain evidence="2">WQ 2009</strain>
    </source>
</reference>
<protein>
    <submittedName>
        <fullName evidence="2">DUF3108 domain-containing protein</fullName>
    </submittedName>
</protein>
<keyword evidence="1" id="KW-0732">Signal</keyword>
<dbReference type="EMBL" id="JAGKSB010000005">
    <property type="protein sequence ID" value="MBP3943174.1"/>
    <property type="molecule type" value="Genomic_DNA"/>
</dbReference>
<organism evidence="2 3">
    <name type="scientific">Rhinopithecimicrobium faecis</name>
    <dbReference type="NCBI Taxonomy" id="2820698"/>
    <lineage>
        <taxon>Bacteria</taxon>
        <taxon>Pseudomonadati</taxon>
        <taxon>Bacteroidota</taxon>
        <taxon>Sphingobacteriia</taxon>
        <taxon>Sphingobacteriales</taxon>
        <taxon>Sphingobacteriaceae</taxon>
        <taxon>Rhinopithecimicrobium</taxon>
    </lineage>
</organism>
<sequence length="261" mass="29301">MKKILTVGLFILCFSIFAKAQVLSFLKEPAFKAGEKLDYRLRYGIISAATGQLSVSQTQRNGKNAFQLAAMGKTAGTFSVLYTVKNQYESFINEDNFLPYYYTENIKEGKYTRNDKVTFDQKTRTIVGNKGTFKSTVAQTFDLLSAYYFCRNLDLSSVKEGQLIQMTYFLNDEIASLGITYIGIEKIKTSLGTIECIKFSPAIKPGRIFKKNSQLFLWVTNDGNRIPVKAQVDILIGSVTLELTKASGLKYTLGQRASYSK</sequence>
<name>A0A8T4H8R6_9SPHI</name>
<feature type="signal peptide" evidence="1">
    <location>
        <begin position="1"/>
        <end position="20"/>
    </location>
</feature>
<dbReference type="InterPro" id="IPR021457">
    <property type="entry name" value="DUF3108"/>
</dbReference>
<evidence type="ECO:0000256" key="1">
    <source>
        <dbReference type="SAM" id="SignalP"/>
    </source>
</evidence>
<accession>A0A8T4H8R6</accession>
<comment type="caution">
    <text evidence="2">The sequence shown here is derived from an EMBL/GenBank/DDBJ whole genome shotgun (WGS) entry which is preliminary data.</text>
</comment>